<keyword evidence="2" id="KW-1185">Reference proteome</keyword>
<organism evidence="1 2">
    <name type="scientific">Auriscalpium vulgare</name>
    <dbReference type="NCBI Taxonomy" id="40419"/>
    <lineage>
        <taxon>Eukaryota</taxon>
        <taxon>Fungi</taxon>
        <taxon>Dikarya</taxon>
        <taxon>Basidiomycota</taxon>
        <taxon>Agaricomycotina</taxon>
        <taxon>Agaricomycetes</taxon>
        <taxon>Russulales</taxon>
        <taxon>Auriscalpiaceae</taxon>
        <taxon>Auriscalpium</taxon>
    </lineage>
</organism>
<name>A0ACB8RN37_9AGAM</name>
<proteinExistence type="predicted"/>
<accession>A0ACB8RN37</accession>
<reference evidence="1" key="2">
    <citation type="journal article" date="2022" name="New Phytol.">
        <title>Evolutionary transition to the ectomycorrhizal habit in the genomes of a hyperdiverse lineage of mushroom-forming fungi.</title>
        <authorList>
            <person name="Looney B."/>
            <person name="Miyauchi S."/>
            <person name="Morin E."/>
            <person name="Drula E."/>
            <person name="Courty P.E."/>
            <person name="Kohler A."/>
            <person name="Kuo A."/>
            <person name="LaButti K."/>
            <person name="Pangilinan J."/>
            <person name="Lipzen A."/>
            <person name="Riley R."/>
            <person name="Andreopoulos W."/>
            <person name="He G."/>
            <person name="Johnson J."/>
            <person name="Nolan M."/>
            <person name="Tritt A."/>
            <person name="Barry K.W."/>
            <person name="Grigoriev I.V."/>
            <person name="Nagy L.G."/>
            <person name="Hibbett D."/>
            <person name="Henrissat B."/>
            <person name="Matheny P.B."/>
            <person name="Labbe J."/>
            <person name="Martin F.M."/>
        </authorList>
    </citation>
    <scope>NUCLEOTIDE SEQUENCE</scope>
    <source>
        <strain evidence="1">FP105234-sp</strain>
    </source>
</reference>
<evidence type="ECO:0000313" key="1">
    <source>
        <dbReference type="EMBL" id="KAI0045111.1"/>
    </source>
</evidence>
<sequence>MQHQYQANYQQPIDYTRMLNNVLQQRHQAHLLSWDCQPSGPEHQLTYTAYAYINGQFLGSGQGNTKGQAKNAASYYVLTNLGAV</sequence>
<gene>
    <name evidence="1" type="ORF">FA95DRAFT_1607978</name>
</gene>
<comment type="caution">
    <text evidence="1">The sequence shown here is derived from an EMBL/GenBank/DDBJ whole genome shotgun (WGS) entry which is preliminary data.</text>
</comment>
<protein>
    <submittedName>
        <fullName evidence="1">Uncharacterized protein</fullName>
    </submittedName>
</protein>
<dbReference type="EMBL" id="MU275961">
    <property type="protein sequence ID" value="KAI0045111.1"/>
    <property type="molecule type" value="Genomic_DNA"/>
</dbReference>
<reference evidence="1" key="1">
    <citation type="submission" date="2021-02" db="EMBL/GenBank/DDBJ databases">
        <authorList>
            <consortium name="DOE Joint Genome Institute"/>
            <person name="Ahrendt S."/>
            <person name="Looney B.P."/>
            <person name="Miyauchi S."/>
            <person name="Morin E."/>
            <person name="Drula E."/>
            <person name="Courty P.E."/>
            <person name="Chicoki N."/>
            <person name="Fauchery L."/>
            <person name="Kohler A."/>
            <person name="Kuo A."/>
            <person name="Labutti K."/>
            <person name="Pangilinan J."/>
            <person name="Lipzen A."/>
            <person name="Riley R."/>
            <person name="Andreopoulos W."/>
            <person name="He G."/>
            <person name="Johnson J."/>
            <person name="Barry K.W."/>
            <person name="Grigoriev I.V."/>
            <person name="Nagy L."/>
            <person name="Hibbett D."/>
            <person name="Henrissat B."/>
            <person name="Matheny P.B."/>
            <person name="Labbe J."/>
            <person name="Martin F."/>
        </authorList>
    </citation>
    <scope>NUCLEOTIDE SEQUENCE</scope>
    <source>
        <strain evidence="1">FP105234-sp</strain>
    </source>
</reference>
<evidence type="ECO:0000313" key="2">
    <source>
        <dbReference type="Proteomes" id="UP000814033"/>
    </source>
</evidence>
<dbReference type="Proteomes" id="UP000814033">
    <property type="component" value="Unassembled WGS sequence"/>
</dbReference>